<comment type="subcellular location">
    <subcellularLocation>
        <location evidence="1">Secreted</location>
        <location evidence="1">Extracellular space</location>
        <location evidence="1">Extracellular matrix</location>
    </subcellularLocation>
</comment>
<dbReference type="Proteomes" id="UP000324091">
    <property type="component" value="Chromosome 1"/>
</dbReference>
<feature type="region of interest" description="Disordered" evidence="3">
    <location>
        <begin position="77"/>
        <end position="110"/>
    </location>
</feature>
<accession>A0A5C6PKK4</accession>
<dbReference type="EMBL" id="RHFK02000001">
    <property type="protein sequence ID" value="TWW80264.1"/>
    <property type="molecule type" value="Genomic_DNA"/>
</dbReference>
<sequence>KDGQPGPPGPPGERGIPGSPGLKGDPGPNGEPGQPDFDSRIVLQMFHFRKKKEEVQCEGGGACQDRCPGPPGVLQMFSLPRGPAGPPGDLGPGAKGEKGEAGTAGDTRQTWSEVLRDRKVMQEVLVKKVPAGEEDHRSSWQNLTLVCFT</sequence>
<feature type="non-terminal residue" evidence="4">
    <location>
        <position position="1"/>
    </location>
</feature>
<dbReference type="InterPro" id="IPR008160">
    <property type="entry name" value="Collagen"/>
</dbReference>
<evidence type="ECO:0000313" key="5">
    <source>
        <dbReference type="Proteomes" id="UP000324091"/>
    </source>
</evidence>
<dbReference type="GO" id="GO:0031012">
    <property type="term" value="C:extracellular matrix"/>
    <property type="evidence" value="ECO:0007669"/>
    <property type="project" value="TreeGrafter"/>
</dbReference>
<organism evidence="4 5">
    <name type="scientific">Takifugu flavidus</name>
    <name type="common">sansaifugu</name>
    <dbReference type="NCBI Taxonomy" id="433684"/>
    <lineage>
        <taxon>Eukaryota</taxon>
        <taxon>Metazoa</taxon>
        <taxon>Chordata</taxon>
        <taxon>Craniata</taxon>
        <taxon>Vertebrata</taxon>
        <taxon>Euteleostomi</taxon>
        <taxon>Actinopterygii</taxon>
        <taxon>Neopterygii</taxon>
        <taxon>Teleostei</taxon>
        <taxon>Neoteleostei</taxon>
        <taxon>Acanthomorphata</taxon>
        <taxon>Eupercaria</taxon>
        <taxon>Tetraodontiformes</taxon>
        <taxon>Tetradontoidea</taxon>
        <taxon>Tetraodontidae</taxon>
        <taxon>Takifugu</taxon>
    </lineage>
</organism>
<feature type="compositionally biased region" description="Pro residues" evidence="3">
    <location>
        <begin position="1"/>
        <end position="11"/>
    </location>
</feature>
<protein>
    <submittedName>
        <fullName evidence="4">Uncharacterized protein</fullName>
    </submittedName>
</protein>
<comment type="caution">
    <text evidence="4">The sequence shown here is derived from an EMBL/GenBank/DDBJ whole genome shotgun (WGS) entry which is preliminary data.</text>
</comment>
<dbReference type="Pfam" id="PF01391">
    <property type="entry name" value="Collagen"/>
    <property type="match status" value="1"/>
</dbReference>
<dbReference type="PANTHER" id="PTHR24023:SF1082">
    <property type="entry name" value="COLLAGEN TRIPLE HELIX REPEAT"/>
    <property type="match status" value="1"/>
</dbReference>
<evidence type="ECO:0000256" key="2">
    <source>
        <dbReference type="ARBA" id="ARBA00022530"/>
    </source>
</evidence>
<feature type="region of interest" description="Disordered" evidence="3">
    <location>
        <begin position="1"/>
        <end position="40"/>
    </location>
</feature>
<dbReference type="GO" id="GO:0005615">
    <property type="term" value="C:extracellular space"/>
    <property type="evidence" value="ECO:0007669"/>
    <property type="project" value="TreeGrafter"/>
</dbReference>
<keyword evidence="5" id="KW-1185">Reference proteome</keyword>
<proteinExistence type="predicted"/>
<reference evidence="4 5" key="1">
    <citation type="submission" date="2019-04" db="EMBL/GenBank/DDBJ databases">
        <title>Chromosome genome assembly for Takifugu flavidus.</title>
        <authorList>
            <person name="Xiao S."/>
        </authorList>
    </citation>
    <scope>NUCLEOTIDE SEQUENCE [LARGE SCALE GENOMIC DNA]</scope>
    <source>
        <strain evidence="4">HTHZ2018</strain>
        <tissue evidence="4">Muscle</tissue>
    </source>
</reference>
<dbReference type="PANTHER" id="PTHR24023">
    <property type="entry name" value="COLLAGEN ALPHA"/>
    <property type="match status" value="1"/>
</dbReference>
<dbReference type="GO" id="GO:0030198">
    <property type="term" value="P:extracellular matrix organization"/>
    <property type="evidence" value="ECO:0007669"/>
    <property type="project" value="TreeGrafter"/>
</dbReference>
<dbReference type="GO" id="GO:0030020">
    <property type="term" value="F:extracellular matrix structural constituent conferring tensile strength"/>
    <property type="evidence" value="ECO:0007669"/>
    <property type="project" value="TreeGrafter"/>
</dbReference>
<evidence type="ECO:0000256" key="1">
    <source>
        <dbReference type="ARBA" id="ARBA00004498"/>
    </source>
</evidence>
<keyword evidence="2" id="KW-0964">Secreted</keyword>
<keyword evidence="2" id="KW-0272">Extracellular matrix</keyword>
<dbReference type="InterPro" id="IPR050149">
    <property type="entry name" value="Collagen_superfamily"/>
</dbReference>
<feature type="non-terminal residue" evidence="4">
    <location>
        <position position="149"/>
    </location>
</feature>
<name>A0A5C6PKK4_9TELE</name>
<dbReference type="AlphaFoldDB" id="A0A5C6PKK4"/>
<evidence type="ECO:0000256" key="3">
    <source>
        <dbReference type="SAM" id="MobiDB-lite"/>
    </source>
</evidence>
<gene>
    <name evidence="4" type="ORF">D4764_01G0000790</name>
</gene>
<evidence type="ECO:0000313" key="4">
    <source>
        <dbReference type="EMBL" id="TWW80264.1"/>
    </source>
</evidence>